<evidence type="ECO:0000313" key="1">
    <source>
        <dbReference type="EMBL" id="ABY22632.1"/>
    </source>
</evidence>
<dbReference type="Gene3D" id="2.20.110.10">
    <property type="entry name" value="Histone H3 K4-specific methyltransferase SET7/9 N-terminal domain"/>
    <property type="match status" value="1"/>
</dbReference>
<name>A9WQN3_RENSM</name>
<sequence length="71" mass="8084">MTAAEEHLEYHKGGTIHARGQTVDGVPEGYWEWFRPDGVIKRSGYFTAGEQSGEWTTYDKDGVVYKVTQMK</sequence>
<organism evidence="1 2">
    <name type="scientific">Renibacterium salmoninarum (strain ATCC 33209 / DSM 20767 / JCM 11484 / NBRC 15589 / NCIMB 2235)</name>
    <dbReference type="NCBI Taxonomy" id="288705"/>
    <lineage>
        <taxon>Bacteria</taxon>
        <taxon>Bacillati</taxon>
        <taxon>Actinomycetota</taxon>
        <taxon>Actinomycetes</taxon>
        <taxon>Micrococcales</taxon>
        <taxon>Micrococcaceae</taxon>
        <taxon>Renibacterium</taxon>
    </lineage>
</organism>
<evidence type="ECO:0008006" key="3">
    <source>
        <dbReference type="Google" id="ProtNLM"/>
    </source>
</evidence>
<gene>
    <name evidence="1" type="ordered locus">RSal33209_0889</name>
</gene>
<proteinExistence type="predicted"/>
<dbReference type="SUPFAM" id="SSF82185">
    <property type="entry name" value="Histone H3 K4-specific methyltransferase SET7/9 N-terminal domain"/>
    <property type="match status" value="1"/>
</dbReference>
<dbReference type="RefSeq" id="WP_012244327.1">
    <property type="nucleotide sequence ID" value="NC_010168.1"/>
</dbReference>
<protein>
    <recommendedName>
        <fullName evidence="3">MORN repeat variant</fullName>
    </recommendedName>
</protein>
<dbReference type="STRING" id="288705.RSal33209_0889"/>
<dbReference type="EMBL" id="CP000910">
    <property type="protein sequence ID" value="ABY22632.1"/>
    <property type="molecule type" value="Genomic_DNA"/>
</dbReference>
<dbReference type="HOGENOM" id="CLU_167551_1_0_11"/>
<reference evidence="2" key="1">
    <citation type="journal article" date="2008" name="J. Bacteriol.">
        <title>Genome sequence of the fish pathogen Renibacterium salmoninarum suggests reductive evolution away from an environmental Arthrobacter ancestor.</title>
        <authorList>
            <person name="Wiens G.D."/>
            <person name="Rockey D.D."/>
            <person name="Wu Z."/>
            <person name="Chang J."/>
            <person name="Levy R."/>
            <person name="Crane S."/>
            <person name="Chen D.S."/>
            <person name="Capri G.R."/>
            <person name="Burnett J.R."/>
            <person name="Sudheesh P.S."/>
            <person name="Schipma M.J."/>
            <person name="Burd H."/>
            <person name="Bhattacharyya A."/>
            <person name="Rhodes L.D."/>
            <person name="Kaul R."/>
            <person name="Strom M.S."/>
        </authorList>
    </citation>
    <scope>NUCLEOTIDE SEQUENCE [LARGE SCALE GENOMIC DNA]</scope>
    <source>
        <strain evidence="2">ATCC 33209 / DSM 20767 / JCM 11484 / NBRC 15589 / NCIMB 2235</strain>
    </source>
</reference>
<dbReference type="eggNOG" id="COG2849">
    <property type="taxonomic scope" value="Bacteria"/>
</dbReference>
<dbReference type="Proteomes" id="UP000002007">
    <property type="component" value="Chromosome"/>
</dbReference>
<dbReference type="AlphaFoldDB" id="A9WQN3"/>
<keyword evidence="2" id="KW-1185">Reference proteome</keyword>
<evidence type="ECO:0000313" key="2">
    <source>
        <dbReference type="Proteomes" id="UP000002007"/>
    </source>
</evidence>
<accession>A9WQN3</accession>
<dbReference type="KEGG" id="rsa:RSal33209_0889"/>